<proteinExistence type="predicted"/>
<keyword evidence="1" id="KW-0472">Membrane</keyword>
<keyword evidence="1" id="KW-0812">Transmembrane</keyword>
<evidence type="ECO:0000256" key="1">
    <source>
        <dbReference type="SAM" id="Phobius"/>
    </source>
</evidence>
<gene>
    <name evidence="2" type="ORF">NDI56_05590</name>
</gene>
<dbReference type="RefSeq" id="WP_310918430.1">
    <property type="nucleotide sequence ID" value="NZ_JAMQON010000001.1"/>
</dbReference>
<dbReference type="Proteomes" id="UP001259659">
    <property type="component" value="Unassembled WGS sequence"/>
</dbReference>
<comment type="caution">
    <text evidence="2">The sequence shown here is derived from an EMBL/GenBank/DDBJ whole genome shotgun (WGS) entry which is preliminary data.</text>
</comment>
<evidence type="ECO:0000313" key="3">
    <source>
        <dbReference type="Proteomes" id="UP001259659"/>
    </source>
</evidence>
<evidence type="ECO:0000313" key="2">
    <source>
        <dbReference type="EMBL" id="MDS0258863.1"/>
    </source>
</evidence>
<reference evidence="2 3" key="1">
    <citation type="submission" date="2022-06" db="EMBL/GenBank/DDBJ databases">
        <title>Haloarcula sp. a new haloarchaeum isolate from saline soil.</title>
        <authorList>
            <person name="Strakova D."/>
            <person name="Galisteo C."/>
            <person name="Sanchez-Porro C."/>
            <person name="Ventosa A."/>
        </authorList>
    </citation>
    <scope>NUCLEOTIDE SEQUENCE [LARGE SCALE GENOMIC DNA]</scope>
    <source>
        <strain evidence="2 3">S1CR25-12</strain>
    </source>
</reference>
<keyword evidence="1" id="KW-1133">Transmembrane helix</keyword>
<protein>
    <submittedName>
        <fullName evidence="2">Uncharacterized protein</fullName>
    </submittedName>
</protein>
<keyword evidence="3" id="KW-1185">Reference proteome</keyword>
<feature type="transmembrane region" description="Helical" evidence="1">
    <location>
        <begin position="25"/>
        <end position="46"/>
    </location>
</feature>
<name>A0ABU2F9A0_9EURY</name>
<accession>A0ABU2F9A0</accession>
<sequence>MVLWTTPVFGAVIHSAPASPLVPHWAVLVVAVPLLWLVIGGVVIALDRLLWSIAR</sequence>
<organism evidence="2 3">
    <name type="scientific">Haloarcula saliterrae</name>
    <dbReference type="NCBI Taxonomy" id="2950534"/>
    <lineage>
        <taxon>Archaea</taxon>
        <taxon>Methanobacteriati</taxon>
        <taxon>Methanobacteriota</taxon>
        <taxon>Stenosarchaea group</taxon>
        <taxon>Halobacteria</taxon>
        <taxon>Halobacteriales</taxon>
        <taxon>Haloarculaceae</taxon>
        <taxon>Haloarcula</taxon>
    </lineage>
</organism>
<dbReference type="EMBL" id="JAMQON010000001">
    <property type="protein sequence ID" value="MDS0258863.1"/>
    <property type="molecule type" value="Genomic_DNA"/>
</dbReference>